<feature type="domain" description="RNA polymerase sigma-70 region 2" evidence="1">
    <location>
        <begin position="25"/>
        <end position="94"/>
    </location>
</feature>
<dbReference type="RefSeq" id="WP_025865609.1">
    <property type="nucleotide sequence ID" value="NZ_BLAX01000001.1"/>
</dbReference>
<dbReference type="OrthoDB" id="1099849at2"/>
<proteinExistence type="predicted"/>
<evidence type="ECO:0000259" key="1">
    <source>
        <dbReference type="Pfam" id="PF04542"/>
    </source>
</evidence>
<keyword evidence="3" id="KW-1185">Reference proteome</keyword>
<evidence type="ECO:0000313" key="2">
    <source>
        <dbReference type="EMBL" id="GET31464.1"/>
    </source>
</evidence>
<accession>A0A5M4AUN1</accession>
<dbReference type="GO" id="GO:0003700">
    <property type="term" value="F:DNA-binding transcription factor activity"/>
    <property type="evidence" value="ECO:0007669"/>
    <property type="project" value="InterPro"/>
</dbReference>
<evidence type="ECO:0000313" key="3">
    <source>
        <dbReference type="Proteomes" id="UP000391834"/>
    </source>
</evidence>
<sequence>MEAVAIKQHTIEREQTYIHPSVDELYERTFPPVAAFVRKMGGSFDDAKDIFHDALVVYMEIPEEDKKEVRATQEAYLLGIAKHLWIRKYHRDRREIALNDAESRITIPEDFYPPVQTKRLLRFLEVAGKKCMDLLRAFYYQNLSMKKLAGKLGYASVHSASVQKYKCMEKIRNTVKEKSLSYDDFTE</sequence>
<name>A0A5M4AUN1_9BACT</name>
<dbReference type="Gene3D" id="1.10.1740.10">
    <property type="match status" value="1"/>
</dbReference>
<dbReference type="AlphaFoldDB" id="A0A5M4AUN1"/>
<protein>
    <recommendedName>
        <fullName evidence="1">RNA polymerase sigma-70 region 2 domain-containing protein</fullName>
    </recommendedName>
</protein>
<dbReference type="EMBL" id="BLAX01000001">
    <property type="protein sequence ID" value="GET31464.1"/>
    <property type="molecule type" value="Genomic_DNA"/>
</dbReference>
<organism evidence="2 3">
    <name type="scientific">Prolixibacter bellariivorans</name>
    <dbReference type="NCBI Taxonomy" id="314319"/>
    <lineage>
        <taxon>Bacteria</taxon>
        <taxon>Pseudomonadati</taxon>
        <taxon>Bacteroidota</taxon>
        <taxon>Bacteroidia</taxon>
        <taxon>Marinilabiliales</taxon>
        <taxon>Prolixibacteraceae</taxon>
        <taxon>Prolixibacter</taxon>
    </lineage>
</organism>
<dbReference type="InterPro" id="IPR007627">
    <property type="entry name" value="RNA_pol_sigma70_r2"/>
</dbReference>
<gene>
    <name evidence="2" type="ORF">PbJCM13498_03270</name>
</gene>
<dbReference type="SUPFAM" id="SSF88946">
    <property type="entry name" value="Sigma2 domain of RNA polymerase sigma factors"/>
    <property type="match status" value="1"/>
</dbReference>
<dbReference type="GO" id="GO:0006352">
    <property type="term" value="P:DNA-templated transcription initiation"/>
    <property type="evidence" value="ECO:0007669"/>
    <property type="project" value="InterPro"/>
</dbReference>
<dbReference type="Pfam" id="PF04542">
    <property type="entry name" value="Sigma70_r2"/>
    <property type="match status" value="1"/>
</dbReference>
<dbReference type="InterPro" id="IPR013325">
    <property type="entry name" value="RNA_pol_sigma_r2"/>
</dbReference>
<reference evidence="2 3" key="1">
    <citation type="submission" date="2019-10" db="EMBL/GenBank/DDBJ databases">
        <title>Prolixibacter strains distinguished by the presence of nitrate reductase genes were adept at nitrate-dependent anaerobic corrosion of metallic iron and carbon steel.</title>
        <authorList>
            <person name="Iino T."/>
            <person name="Shono N."/>
            <person name="Ito K."/>
            <person name="Nakamura R."/>
            <person name="Sueoka K."/>
            <person name="Harayama S."/>
            <person name="Ohkuma M."/>
        </authorList>
    </citation>
    <scope>NUCLEOTIDE SEQUENCE [LARGE SCALE GENOMIC DNA]</scope>
    <source>
        <strain evidence="2 3">JCM 13498</strain>
    </source>
</reference>
<dbReference type="Proteomes" id="UP000391834">
    <property type="component" value="Unassembled WGS sequence"/>
</dbReference>
<comment type="caution">
    <text evidence="2">The sequence shown here is derived from an EMBL/GenBank/DDBJ whole genome shotgun (WGS) entry which is preliminary data.</text>
</comment>